<comment type="subcellular location">
    <subcellularLocation>
        <location evidence="1">Membrane</location>
        <topology evidence="1">Multi-pass membrane protein</topology>
    </subcellularLocation>
</comment>
<feature type="transmembrane region" description="Helical" evidence="5">
    <location>
        <begin position="311"/>
        <end position="331"/>
    </location>
</feature>
<evidence type="ECO:0000256" key="3">
    <source>
        <dbReference type="ARBA" id="ARBA00022989"/>
    </source>
</evidence>
<evidence type="ECO:0000256" key="5">
    <source>
        <dbReference type="SAM" id="Phobius"/>
    </source>
</evidence>
<evidence type="ECO:0000256" key="1">
    <source>
        <dbReference type="ARBA" id="ARBA00004141"/>
    </source>
</evidence>
<gene>
    <name evidence="6" type="ORF">ACFQE1_00550</name>
</gene>
<dbReference type="InterPro" id="IPR050368">
    <property type="entry name" value="ClC-type_chloride_channel"/>
</dbReference>
<organism evidence="6 7">
    <name type="scientific">Halobium palmae</name>
    <dbReference type="NCBI Taxonomy" id="1776492"/>
    <lineage>
        <taxon>Archaea</taxon>
        <taxon>Methanobacteriati</taxon>
        <taxon>Methanobacteriota</taxon>
        <taxon>Stenosarchaea group</taxon>
        <taxon>Halobacteria</taxon>
        <taxon>Halobacteriales</taxon>
        <taxon>Haloferacaceae</taxon>
        <taxon>Halobium</taxon>
    </lineage>
</organism>
<dbReference type="InterPro" id="IPR014743">
    <property type="entry name" value="Cl-channel_core"/>
</dbReference>
<dbReference type="InterPro" id="IPR001807">
    <property type="entry name" value="ClC"/>
</dbReference>
<sequence length="423" mass="44180">MVGERTQCLQGVLIAVRNLFCVVVIGSGLAAIIGLVTGTFLRVLYWLTALTWETIPEAIAVAPGHPRYTVVICTIGGAILGLGREHFGDHPGGVDELVAKIRTGRNIRYSVISKGATNSLISLVFGASLGPELAVATIAGGLGSRVIDRMTTMIETTWTATTVRKSVSLRTVLLTSDRIPQQFGDSDVPPTPRWWWGVPSFAAIICGLIVLKTAAGSGLHFGYPVPRFRSTIERRLIVATLVGVVGGVISVLYLSLRQYLSRVRVTENLLVQSTIGGFLLGVVGAVAPRILFSGQDVVGELFAGVSLGSELLLVAGLTKIVVVSVMLETGWKGGPILPLMAGGATLGVGLAKAMPGVGPVVGLTAMMASLPTAELTRPLIIAGSVGLFFSPSLFLVATVGALAGTICVRLAEAFQLSKYATVP</sequence>
<dbReference type="PANTHER" id="PTHR43427">
    <property type="entry name" value="CHLORIDE CHANNEL PROTEIN CLC-E"/>
    <property type="match status" value="1"/>
</dbReference>
<evidence type="ECO:0000256" key="2">
    <source>
        <dbReference type="ARBA" id="ARBA00022692"/>
    </source>
</evidence>
<dbReference type="Proteomes" id="UP001596328">
    <property type="component" value="Unassembled WGS sequence"/>
</dbReference>
<keyword evidence="2 5" id="KW-0812">Transmembrane</keyword>
<dbReference type="AlphaFoldDB" id="A0ABD5RUJ9"/>
<dbReference type="Gene3D" id="1.10.3080.10">
    <property type="entry name" value="Clc chloride channel"/>
    <property type="match status" value="1"/>
</dbReference>
<dbReference type="PANTHER" id="PTHR43427:SF12">
    <property type="entry name" value="CHLORIDE TRANSPORTER"/>
    <property type="match status" value="1"/>
</dbReference>
<comment type="caution">
    <text evidence="6">The sequence shown here is derived from an EMBL/GenBank/DDBJ whole genome shotgun (WGS) entry which is preliminary data.</text>
</comment>
<dbReference type="SUPFAM" id="SSF81340">
    <property type="entry name" value="Clc chloride channel"/>
    <property type="match status" value="1"/>
</dbReference>
<feature type="transmembrane region" description="Helical" evidence="5">
    <location>
        <begin position="268"/>
        <end position="291"/>
    </location>
</feature>
<feature type="transmembrane region" description="Helical" evidence="5">
    <location>
        <begin position="20"/>
        <end position="45"/>
    </location>
</feature>
<feature type="transmembrane region" description="Helical" evidence="5">
    <location>
        <begin position="194"/>
        <end position="215"/>
    </location>
</feature>
<dbReference type="EMBL" id="JBHSWU010000001">
    <property type="protein sequence ID" value="MFC6722911.1"/>
    <property type="molecule type" value="Genomic_DNA"/>
</dbReference>
<evidence type="ECO:0000313" key="6">
    <source>
        <dbReference type="EMBL" id="MFC6722911.1"/>
    </source>
</evidence>
<keyword evidence="4 5" id="KW-0472">Membrane</keyword>
<dbReference type="CDD" id="cd00400">
    <property type="entry name" value="Voltage_gated_ClC"/>
    <property type="match status" value="1"/>
</dbReference>
<dbReference type="GO" id="GO:0016020">
    <property type="term" value="C:membrane"/>
    <property type="evidence" value="ECO:0007669"/>
    <property type="project" value="UniProtKB-SubCell"/>
</dbReference>
<feature type="transmembrane region" description="Helical" evidence="5">
    <location>
        <begin position="379"/>
        <end position="408"/>
    </location>
</feature>
<feature type="transmembrane region" description="Helical" evidence="5">
    <location>
        <begin position="235"/>
        <end position="256"/>
    </location>
</feature>
<dbReference type="Pfam" id="PF00654">
    <property type="entry name" value="Voltage_CLC"/>
    <property type="match status" value="1"/>
</dbReference>
<keyword evidence="7" id="KW-1185">Reference proteome</keyword>
<keyword evidence="3 5" id="KW-1133">Transmembrane helix</keyword>
<evidence type="ECO:0000256" key="4">
    <source>
        <dbReference type="ARBA" id="ARBA00023136"/>
    </source>
</evidence>
<evidence type="ECO:0000313" key="7">
    <source>
        <dbReference type="Proteomes" id="UP001596328"/>
    </source>
</evidence>
<name>A0ABD5RUJ9_9EURY</name>
<feature type="transmembrane region" description="Helical" evidence="5">
    <location>
        <begin position="343"/>
        <end position="367"/>
    </location>
</feature>
<reference evidence="6 7" key="1">
    <citation type="journal article" date="2019" name="Int. J. Syst. Evol. Microbiol.">
        <title>The Global Catalogue of Microorganisms (GCM) 10K type strain sequencing project: providing services to taxonomists for standard genome sequencing and annotation.</title>
        <authorList>
            <consortium name="The Broad Institute Genomics Platform"/>
            <consortium name="The Broad Institute Genome Sequencing Center for Infectious Disease"/>
            <person name="Wu L."/>
            <person name="Ma J."/>
        </authorList>
    </citation>
    <scope>NUCLEOTIDE SEQUENCE [LARGE SCALE GENOMIC DNA]</scope>
    <source>
        <strain evidence="6 7">NBRC 111368</strain>
    </source>
</reference>
<accession>A0ABD5RUJ9</accession>
<proteinExistence type="predicted"/>
<protein>
    <submittedName>
        <fullName evidence="6">Chloride channel protein</fullName>
    </submittedName>
</protein>